<sequence>MQAPYQPDLASGMTGDRPLVLPAFSAAKPISLFWKMQRVAASAAHPRRGRANDCVKPAKNCTIQCRP</sequence>
<dbReference type="Proteomes" id="UP000006222">
    <property type="component" value="Unassembled WGS sequence"/>
</dbReference>
<dbReference type="EMBL" id="AFAR01000128">
    <property type="protein sequence ID" value="EGF27699.1"/>
    <property type="molecule type" value="Genomic_DNA"/>
</dbReference>
<comment type="caution">
    <text evidence="1">The sequence shown here is derived from an EMBL/GenBank/DDBJ whole genome shotgun (WGS) entry which is preliminary data.</text>
</comment>
<organism evidence="1 2">
    <name type="scientific">Rhodopirellula baltica WH47</name>
    <dbReference type="NCBI Taxonomy" id="991778"/>
    <lineage>
        <taxon>Bacteria</taxon>
        <taxon>Pseudomonadati</taxon>
        <taxon>Planctomycetota</taxon>
        <taxon>Planctomycetia</taxon>
        <taxon>Pirellulales</taxon>
        <taxon>Pirellulaceae</taxon>
        <taxon>Rhodopirellula</taxon>
    </lineage>
</organism>
<evidence type="ECO:0000313" key="1">
    <source>
        <dbReference type="EMBL" id="EGF27699.1"/>
    </source>
</evidence>
<proteinExistence type="predicted"/>
<dbReference type="AlphaFoldDB" id="F2ARQ8"/>
<accession>F2ARQ8</accession>
<evidence type="ECO:0000313" key="2">
    <source>
        <dbReference type="Proteomes" id="UP000006222"/>
    </source>
</evidence>
<name>F2ARQ8_RHOBT</name>
<reference evidence="1 2" key="1">
    <citation type="journal article" date="2013" name="Mar. Genomics">
        <title>Expression of sulfatases in Rhodopirellula baltica and the diversity of sulfatases in the genus Rhodopirellula.</title>
        <authorList>
            <person name="Wegner C.E."/>
            <person name="Richter-Heitmann T."/>
            <person name="Klindworth A."/>
            <person name="Klockow C."/>
            <person name="Richter M."/>
            <person name="Achstetter T."/>
            <person name="Glockner F.O."/>
            <person name="Harder J."/>
        </authorList>
    </citation>
    <scope>NUCLEOTIDE SEQUENCE [LARGE SCALE GENOMIC DNA]</scope>
    <source>
        <strain evidence="1 2">WH47</strain>
    </source>
</reference>
<gene>
    <name evidence="1" type="ORF">RBWH47_00547</name>
</gene>
<protein>
    <submittedName>
        <fullName evidence="1">Uncharacterized protein</fullName>
    </submittedName>
</protein>